<name>A0ABV0D6E7_9GAMM</name>
<dbReference type="InterPro" id="IPR009057">
    <property type="entry name" value="Homeodomain-like_sf"/>
</dbReference>
<evidence type="ECO:0000256" key="1">
    <source>
        <dbReference type="ARBA" id="ARBA00023125"/>
    </source>
</evidence>
<dbReference type="Proteomes" id="UP001414441">
    <property type="component" value="Unassembled WGS sequence"/>
</dbReference>
<comment type="caution">
    <text evidence="4">The sequence shown here is derived from an EMBL/GenBank/DDBJ whole genome shotgun (WGS) entry which is preliminary data.</text>
</comment>
<organism evidence="4 5">
    <name type="scientific">Psychrobacter proteolyticus</name>
    <dbReference type="NCBI Taxonomy" id="147825"/>
    <lineage>
        <taxon>Bacteria</taxon>
        <taxon>Pseudomonadati</taxon>
        <taxon>Pseudomonadota</taxon>
        <taxon>Gammaproteobacteria</taxon>
        <taxon>Moraxellales</taxon>
        <taxon>Moraxellaceae</taxon>
        <taxon>Psychrobacter</taxon>
    </lineage>
</organism>
<evidence type="ECO:0000313" key="5">
    <source>
        <dbReference type="Proteomes" id="UP001414441"/>
    </source>
</evidence>
<dbReference type="SUPFAM" id="SSF46689">
    <property type="entry name" value="Homeodomain-like"/>
    <property type="match status" value="1"/>
</dbReference>
<evidence type="ECO:0000259" key="3">
    <source>
        <dbReference type="PROSITE" id="PS50977"/>
    </source>
</evidence>
<dbReference type="InterPro" id="IPR001647">
    <property type="entry name" value="HTH_TetR"/>
</dbReference>
<keyword evidence="1 2" id="KW-0238">DNA-binding</keyword>
<feature type="domain" description="HTH tetR-type" evidence="3">
    <location>
        <begin position="2"/>
        <end position="62"/>
    </location>
</feature>
<dbReference type="RefSeq" id="WP_347163398.1">
    <property type="nucleotide sequence ID" value="NZ_JBDLOB010000005.1"/>
</dbReference>
<accession>A0ABV0D6E7</accession>
<sequence length="182" mass="20782">MNKTQKKIAAGLEKAFAQSGFTELGVDQLRDSAQVSLRTLYKYCPSKEDMIIMALENRHTRYLSYIFEDLPDNTENISNVIFDRVGRWMFENVSQGCLFHSAVASYPHSEPIRKIMEQHKKEVADKMAETTNLLDRRDHLLLIHEGVVQSWPILGSKAVMTAKCLLVSLLESHPAMEDDKLL</sequence>
<dbReference type="PROSITE" id="PS50977">
    <property type="entry name" value="HTH_TETR_2"/>
    <property type="match status" value="1"/>
</dbReference>
<keyword evidence="5" id="KW-1185">Reference proteome</keyword>
<evidence type="ECO:0000256" key="2">
    <source>
        <dbReference type="PROSITE-ProRule" id="PRU00335"/>
    </source>
</evidence>
<protein>
    <submittedName>
        <fullName evidence="4">TetR/AcrR family transcriptional regulator</fullName>
    </submittedName>
</protein>
<reference evidence="4 5" key="1">
    <citation type="submission" date="2024-05" db="EMBL/GenBank/DDBJ databases">
        <title>Genome sequencing of Marine Estuary Bacteria, Pseudoalteromonas distincta strain FA, Psychrobacter proteolyticus strain EA, and Shewanella baltica strain CA.</title>
        <authorList>
            <person name="Dieffenbach S.A."/>
            <person name="Maclea K.S."/>
        </authorList>
    </citation>
    <scope>NUCLEOTIDE SEQUENCE [LARGE SCALE GENOMIC DNA]</scope>
    <source>
        <strain evidence="4 5">EA</strain>
    </source>
</reference>
<feature type="DNA-binding region" description="H-T-H motif" evidence="2">
    <location>
        <begin position="25"/>
        <end position="44"/>
    </location>
</feature>
<dbReference type="Pfam" id="PF00440">
    <property type="entry name" value="TetR_N"/>
    <property type="match status" value="1"/>
</dbReference>
<dbReference type="Gene3D" id="1.10.357.10">
    <property type="entry name" value="Tetracycline Repressor, domain 2"/>
    <property type="match status" value="1"/>
</dbReference>
<proteinExistence type="predicted"/>
<dbReference type="EMBL" id="JBDLOB010000005">
    <property type="protein sequence ID" value="MEN8626256.1"/>
    <property type="molecule type" value="Genomic_DNA"/>
</dbReference>
<evidence type="ECO:0000313" key="4">
    <source>
        <dbReference type="EMBL" id="MEN8626256.1"/>
    </source>
</evidence>
<gene>
    <name evidence="4" type="ORF">ABFV72_09570</name>
</gene>